<dbReference type="GO" id="GO:0006935">
    <property type="term" value="P:chemotaxis"/>
    <property type="evidence" value="ECO:0007669"/>
    <property type="project" value="InterPro"/>
</dbReference>
<keyword evidence="2 8" id="KW-0812">Transmembrane</keyword>
<feature type="transmembrane region" description="Helical" evidence="8">
    <location>
        <begin position="12"/>
        <end position="33"/>
    </location>
</feature>
<keyword evidence="12" id="KW-1185">Reference proteome</keyword>
<name>A0A562J148_9GAMM</name>
<comment type="caution">
    <text evidence="11">The sequence shown here is derived from an EMBL/GenBank/DDBJ whole genome shotgun (WGS) entry which is preliminary data.</text>
</comment>
<dbReference type="AlphaFoldDB" id="A0A562J148"/>
<dbReference type="RefSeq" id="WP_144570626.1">
    <property type="nucleotide sequence ID" value="NZ_VLKG01000002.1"/>
</dbReference>
<dbReference type="InterPro" id="IPR004090">
    <property type="entry name" value="Chemotax_Me-accpt_rcpt"/>
</dbReference>
<evidence type="ECO:0000259" key="9">
    <source>
        <dbReference type="PROSITE" id="PS50111"/>
    </source>
</evidence>
<dbReference type="PRINTS" id="PR00260">
    <property type="entry name" value="CHEMTRNSDUCR"/>
</dbReference>
<dbReference type="FunFam" id="1.10.287.950:FF:000001">
    <property type="entry name" value="Methyl-accepting chemotaxis sensory transducer"/>
    <property type="match status" value="1"/>
</dbReference>
<keyword evidence="5 7" id="KW-0807">Transducer</keyword>
<dbReference type="InterPro" id="IPR004089">
    <property type="entry name" value="MCPsignal_dom"/>
</dbReference>
<evidence type="ECO:0000256" key="2">
    <source>
        <dbReference type="ARBA" id="ARBA00022692"/>
    </source>
</evidence>
<dbReference type="SUPFAM" id="SSF58104">
    <property type="entry name" value="Methyl-accepting chemotaxis protein (MCP) signaling domain"/>
    <property type="match status" value="1"/>
</dbReference>
<feature type="domain" description="Methyl-accepting transducer" evidence="9">
    <location>
        <begin position="222"/>
        <end position="458"/>
    </location>
</feature>
<comment type="similarity">
    <text evidence="6">Belongs to the methyl-accepting chemotaxis (MCP) protein family.</text>
</comment>
<feature type="transmembrane region" description="Helical" evidence="8">
    <location>
        <begin position="141"/>
        <end position="167"/>
    </location>
</feature>
<dbReference type="InterPro" id="IPR003660">
    <property type="entry name" value="HAMP_dom"/>
</dbReference>
<comment type="subcellular location">
    <subcellularLocation>
        <location evidence="1">Membrane</location>
        <topology evidence="1">Multi-pass membrane protein</topology>
    </subcellularLocation>
</comment>
<dbReference type="PROSITE" id="PS50111">
    <property type="entry name" value="CHEMOTAXIS_TRANSDUC_2"/>
    <property type="match status" value="1"/>
</dbReference>
<dbReference type="CDD" id="cd11386">
    <property type="entry name" value="MCP_signal"/>
    <property type="match status" value="1"/>
</dbReference>
<dbReference type="EMBL" id="VLKG01000002">
    <property type="protein sequence ID" value="TWH76853.1"/>
    <property type="molecule type" value="Genomic_DNA"/>
</dbReference>
<dbReference type="Gene3D" id="1.10.287.950">
    <property type="entry name" value="Methyl-accepting chemotaxis protein"/>
    <property type="match status" value="1"/>
</dbReference>
<sequence length="494" mass="53876">MGIRVEDLSLKYKFWAVNMVAFITTLLLVFYAIHLEQNTREQDSIRAAQQLAQVLSLWPASEALPRELPKSVHRFQPSQTVKVGGISLENTLGWVQADNPTRIFSSEPSLVGAQLIQHNSGQKLAVTALAPPMGQILLDHLLNYAGMVALLMTILLAFSQILIRFLLQHLNALKDVMLHVERTGDLSAKVLVNGHDEVGQMAEAFNTMQAGYRRIVRTVTEAAQQLDQSTQQFTQNMRKVHQGMHSQQQQTDQAVVAIQQMSSTVQQIAQHADDTRAQSQTADHLSHEGQRVVSRVEKSIGTLSTGVQSTAATIQKLAEDSQKINTVVNVIHGIAEQTNLLALNAAIEAARAGDMGRGFAVVADEVRNLARRVQDSTDEITHMVLELQERTHEAVQSMQDSSSRADLCAQEAHEANQALEAITQSVSQIRESNTQIAVAAREQAQAATDLSHLVGGIRDVSEQTVGQVQTSAHTSSELAALSGSLGKAIGQLKL</sequence>
<proteinExistence type="inferred from homology"/>
<evidence type="ECO:0000256" key="8">
    <source>
        <dbReference type="SAM" id="Phobius"/>
    </source>
</evidence>
<dbReference type="GO" id="GO:0016020">
    <property type="term" value="C:membrane"/>
    <property type="evidence" value="ECO:0007669"/>
    <property type="project" value="UniProtKB-SubCell"/>
</dbReference>
<evidence type="ECO:0000313" key="11">
    <source>
        <dbReference type="EMBL" id="TWH76853.1"/>
    </source>
</evidence>
<dbReference type="OrthoDB" id="6354441at2"/>
<evidence type="ECO:0000256" key="5">
    <source>
        <dbReference type="ARBA" id="ARBA00023224"/>
    </source>
</evidence>
<accession>A0A562J148</accession>
<dbReference type="GO" id="GO:0004888">
    <property type="term" value="F:transmembrane signaling receptor activity"/>
    <property type="evidence" value="ECO:0007669"/>
    <property type="project" value="InterPro"/>
</dbReference>
<dbReference type="SMART" id="SM00283">
    <property type="entry name" value="MA"/>
    <property type="match status" value="1"/>
</dbReference>
<dbReference type="CDD" id="cd06225">
    <property type="entry name" value="HAMP"/>
    <property type="match status" value="1"/>
</dbReference>
<evidence type="ECO:0000256" key="4">
    <source>
        <dbReference type="ARBA" id="ARBA00023136"/>
    </source>
</evidence>
<evidence type="ECO:0000256" key="3">
    <source>
        <dbReference type="ARBA" id="ARBA00022989"/>
    </source>
</evidence>
<evidence type="ECO:0000313" key="12">
    <source>
        <dbReference type="Proteomes" id="UP000319627"/>
    </source>
</evidence>
<dbReference type="Proteomes" id="UP000319627">
    <property type="component" value="Unassembled WGS sequence"/>
</dbReference>
<dbReference type="PANTHER" id="PTHR32089:SF119">
    <property type="entry name" value="METHYL-ACCEPTING CHEMOTAXIS PROTEIN CTPL"/>
    <property type="match status" value="1"/>
</dbReference>
<dbReference type="Pfam" id="PF00672">
    <property type="entry name" value="HAMP"/>
    <property type="match status" value="1"/>
</dbReference>
<evidence type="ECO:0000259" key="10">
    <source>
        <dbReference type="PROSITE" id="PS50885"/>
    </source>
</evidence>
<reference evidence="11 12" key="1">
    <citation type="submission" date="2019-07" db="EMBL/GenBank/DDBJ databases">
        <title>Genomic Encyclopedia of Type Strains, Phase I: the one thousand microbial genomes (KMG-I) project.</title>
        <authorList>
            <person name="Kyrpides N."/>
        </authorList>
    </citation>
    <scope>NUCLEOTIDE SEQUENCE [LARGE SCALE GENOMIC DNA]</scope>
    <source>
        <strain evidence="11 12">DSM 375</strain>
    </source>
</reference>
<dbReference type="Pfam" id="PF00015">
    <property type="entry name" value="MCPsignal"/>
    <property type="match status" value="1"/>
</dbReference>
<dbReference type="PANTHER" id="PTHR32089">
    <property type="entry name" value="METHYL-ACCEPTING CHEMOTAXIS PROTEIN MCPB"/>
    <property type="match status" value="1"/>
</dbReference>
<dbReference type="GO" id="GO:0007165">
    <property type="term" value="P:signal transduction"/>
    <property type="evidence" value="ECO:0007669"/>
    <property type="project" value="UniProtKB-KW"/>
</dbReference>
<keyword evidence="4 8" id="KW-0472">Membrane</keyword>
<dbReference type="PROSITE" id="PS50885">
    <property type="entry name" value="HAMP"/>
    <property type="match status" value="1"/>
</dbReference>
<keyword evidence="3 8" id="KW-1133">Transmembrane helix</keyword>
<dbReference type="SMART" id="SM00304">
    <property type="entry name" value="HAMP"/>
    <property type="match status" value="1"/>
</dbReference>
<organism evidence="11 12">
    <name type="scientific">Azomonas agilis</name>
    <dbReference type="NCBI Taxonomy" id="116849"/>
    <lineage>
        <taxon>Bacteria</taxon>
        <taxon>Pseudomonadati</taxon>
        <taxon>Pseudomonadota</taxon>
        <taxon>Gammaproteobacteria</taxon>
        <taxon>Pseudomonadales</taxon>
        <taxon>Pseudomonadaceae</taxon>
        <taxon>Azomonas</taxon>
    </lineage>
</organism>
<evidence type="ECO:0000256" key="7">
    <source>
        <dbReference type="PROSITE-ProRule" id="PRU00284"/>
    </source>
</evidence>
<evidence type="ECO:0000256" key="1">
    <source>
        <dbReference type="ARBA" id="ARBA00004141"/>
    </source>
</evidence>
<protein>
    <submittedName>
        <fullName evidence="11">Methyl-accepting chemotaxis protein</fullName>
    </submittedName>
</protein>
<gene>
    <name evidence="11" type="ORF">LX59_00898</name>
</gene>
<evidence type="ECO:0000256" key="6">
    <source>
        <dbReference type="ARBA" id="ARBA00029447"/>
    </source>
</evidence>
<feature type="domain" description="HAMP" evidence="10">
    <location>
        <begin position="164"/>
        <end position="217"/>
    </location>
</feature>